<organism evidence="3 4">
    <name type="scientific">Ephemerocybe angulata</name>
    <dbReference type="NCBI Taxonomy" id="980116"/>
    <lineage>
        <taxon>Eukaryota</taxon>
        <taxon>Fungi</taxon>
        <taxon>Dikarya</taxon>
        <taxon>Basidiomycota</taxon>
        <taxon>Agaricomycotina</taxon>
        <taxon>Agaricomycetes</taxon>
        <taxon>Agaricomycetidae</taxon>
        <taxon>Agaricales</taxon>
        <taxon>Agaricineae</taxon>
        <taxon>Psathyrellaceae</taxon>
        <taxon>Ephemerocybe</taxon>
    </lineage>
</organism>
<proteinExistence type="inferred from homology"/>
<evidence type="ECO:0000313" key="3">
    <source>
        <dbReference type="EMBL" id="KAF6763910.1"/>
    </source>
</evidence>
<dbReference type="EMBL" id="JACGCI010000005">
    <property type="protein sequence ID" value="KAF6763910.1"/>
    <property type="molecule type" value="Genomic_DNA"/>
</dbReference>
<comment type="caution">
    <text evidence="3">The sequence shown here is derived from an EMBL/GenBank/DDBJ whole genome shotgun (WGS) entry which is preliminary data.</text>
</comment>
<comment type="catalytic activity">
    <reaction evidence="1">
        <text>RNA(n) + a ribonucleoside 5'-triphosphate = RNA(n+1) + diphosphate</text>
        <dbReference type="Rhea" id="RHEA:21248"/>
        <dbReference type="Rhea" id="RHEA-COMP:14527"/>
        <dbReference type="Rhea" id="RHEA-COMP:17342"/>
        <dbReference type="ChEBI" id="CHEBI:33019"/>
        <dbReference type="ChEBI" id="CHEBI:61557"/>
        <dbReference type="ChEBI" id="CHEBI:140395"/>
        <dbReference type="EC" id="2.7.7.48"/>
    </reaction>
</comment>
<sequence length="252" mass="28542">MPPCQAVDYPKQGIPVDLDAKGGLPRTLIRCNPDWKASEVAQTDDENTDNYRSDKALGHLYRKVKDELLQIPEEDLKPSSSRYSPLTDPISKRLIPLLDKHFEPGFASNARQRPLKEFEEIQKTFDYYSRELEYICFTHTLSNKPGDRLMEAEVVMSTILANHSQKRLRKERVERMKTHTEALVHDVEKRLFPGGNRDAIGEEQYMVGLGRGWIAWYLSQVHAEQEGANSFGLMALGIVLDCVAGLGPTSAI</sequence>
<name>A0A8H6MCX6_9AGAR</name>
<dbReference type="GO" id="GO:0003968">
    <property type="term" value="F:RNA-directed RNA polymerase activity"/>
    <property type="evidence" value="ECO:0007669"/>
    <property type="project" value="UniProtKB-KW"/>
</dbReference>
<dbReference type="EC" id="2.7.7.48" evidence="1"/>
<dbReference type="GO" id="GO:0003723">
    <property type="term" value="F:RNA binding"/>
    <property type="evidence" value="ECO:0007669"/>
    <property type="project" value="UniProtKB-KW"/>
</dbReference>
<reference evidence="3 4" key="1">
    <citation type="submission" date="2020-07" db="EMBL/GenBank/DDBJ databases">
        <title>Comparative genomics of pyrophilous fungi reveals a link between fire events and developmental genes.</title>
        <authorList>
            <consortium name="DOE Joint Genome Institute"/>
            <person name="Steindorff A.S."/>
            <person name="Carver A."/>
            <person name="Calhoun S."/>
            <person name="Stillman K."/>
            <person name="Liu H."/>
            <person name="Lipzen A."/>
            <person name="Pangilinan J."/>
            <person name="Labutti K."/>
            <person name="Bruns T.D."/>
            <person name="Grigoriev I.V."/>
        </authorList>
    </citation>
    <scope>NUCLEOTIDE SEQUENCE [LARGE SCALE GENOMIC DNA]</scope>
    <source>
        <strain evidence="3 4">CBS 144469</strain>
    </source>
</reference>
<protein>
    <recommendedName>
        <fullName evidence="1">RNA-dependent RNA polymerase</fullName>
        <ecNumber evidence="1">2.7.7.48</ecNumber>
    </recommendedName>
</protein>
<dbReference type="InterPro" id="IPR057596">
    <property type="entry name" value="RDRP_core"/>
</dbReference>
<keyword evidence="1" id="KW-0808">Transferase</keyword>
<dbReference type="OrthoDB" id="6513042at2759"/>
<feature type="domain" description="RDRP core" evidence="2">
    <location>
        <begin position="4"/>
        <end position="64"/>
    </location>
</feature>
<comment type="similarity">
    <text evidence="1">Belongs to the RdRP family.</text>
</comment>
<evidence type="ECO:0000256" key="1">
    <source>
        <dbReference type="RuleBase" id="RU363098"/>
    </source>
</evidence>
<keyword evidence="1" id="KW-0548">Nucleotidyltransferase</keyword>
<keyword evidence="4" id="KW-1185">Reference proteome</keyword>
<keyword evidence="1" id="KW-0694">RNA-binding</keyword>
<gene>
    <name evidence="3" type="ORF">DFP72DRAFT_1059958</name>
</gene>
<evidence type="ECO:0000313" key="4">
    <source>
        <dbReference type="Proteomes" id="UP000521943"/>
    </source>
</evidence>
<accession>A0A8H6MCX6</accession>
<dbReference type="Proteomes" id="UP000521943">
    <property type="component" value="Unassembled WGS sequence"/>
</dbReference>
<evidence type="ECO:0000259" key="2">
    <source>
        <dbReference type="Pfam" id="PF05183"/>
    </source>
</evidence>
<dbReference type="Pfam" id="PF05183">
    <property type="entry name" value="RdRP"/>
    <property type="match status" value="1"/>
</dbReference>
<keyword evidence="1" id="KW-0696">RNA-directed RNA polymerase</keyword>
<dbReference type="AlphaFoldDB" id="A0A8H6MCX6"/>